<dbReference type="EMBL" id="JACHMH010000001">
    <property type="protein sequence ID" value="MBB4676463.1"/>
    <property type="molecule type" value="Genomic_DNA"/>
</dbReference>
<reference evidence="3 4" key="1">
    <citation type="submission" date="2020-08" db="EMBL/GenBank/DDBJ databases">
        <title>Sequencing the genomes of 1000 actinobacteria strains.</title>
        <authorList>
            <person name="Klenk H.-P."/>
        </authorList>
    </citation>
    <scope>NUCLEOTIDE SEQUENCE [LARGE SCALE GENOMIC DNA]</scope>
    <source>
        <strain evidence="3 4">DSM 44230</strain>
    </source>
</reference>
<dbReference type="Pfam" id="PF09369">
    <property type="entry name" value="MZB"/>
    <property type="match status" value="1"/>
</dbReference>
<dbReference type="InterPro" id="IPR047721">
    <property type="entry name" value="DrmB"/>
</dbReference>
<feature type="region of interest" description="Disordered" evidence="1">
    <location>
        <begin position="1"/>
        <end position="27"/>
    </location>
</feature>
<evidence type="ECO:0000256" key="1">
    <source>
        <dbReference type="SAM" id="MobiDB-lite"/>
    </source>
</evidence>
<accession>A0A7W7FTI5</accession>
<name>A0A7W7FTI5_9PSEU</name>
<dbReference type="RefSeq" id="WP_221489878.1">
    <property type="nucleotide sequence ID" value="NZ_BAAAUI010000015.1"/>
</dbReference>
<sequence>MSMALRKPPQNRPFGPARTASNTKVGNVRRGQAVTTYGVGAMIAVDDQSFVVCGLDDWKIGDGAELREPRLERRLGVQRFHMPPADETRYNQGVGVRRFPTMYSCPSPTCRKLQEYRKFGATPTKNKCICDRTLVPSRFVVACENGHLDDFPYWEWVHHQNESRSGPHDLLLYSDGRSASLRSVIVECSCGHKRSLEGAFGKKALDGLGIRCTGRRPWLGKGTDQPGCIAAPRALQRGASASWFAVVRSSLSIPPWSNTLDKHVAKHFQYLVGYLELDLATAVKLIKSTPVGMNNKFDPVEMLKATRQRKQYEEDGSPDAESTAVIEAFSQFRMEEYPHLHFGTDEAHEGDDFECTRPGDFGTVAPPTGIERSMLVKRLREVRALHTFTRVAPPGPVPDRSRYAALSKEPKDWLPAIEVSGEGVFLAMDSERLREWEAKLAVRDRAGIMQEHHNRVLRNSARSLGDDRSPEILDSPISARYVLLHTLAHALINEWSLDAGYPAASLRERIYVADQHAGLLIYTATSDSAGSLGGVVAQGEHSRLAASLASAMDRLAWCSQDPPCAEAEAAGTDSLNLAACYACVMVPESSCETNNSFLDRGLLIGTAGQPEVGFFSRT</sequence>
<protein>
    <recommendedName>
        <fullName evidence="2">MrfA-like Zn-binding domain-containing protein</fullName>
    </recommendedName>
</protein>
<keyword evidence="4" id="KW-1185">Reference proteome</keyword>
<evidence type="ECO:0000313" key="4">
    <source>
        <dbReference type="Proteomes" id="UP000533598"/>
    </source>
</evidence>
<organism evidence="3 4">
    <name type="scientific">Crossiella cryophila</name>
    <dbReference type="NCBI Taxonomy" id="43355"/>
    <lineage>
        <taxon>Bacteria</taxon>
        <taxon>Bacillati</taxon>
        <taxon>Actinomycetota</taxon>
        <taxon>Actinomycetes</taxon>
        <taxon>Pseudonocardiales</taxon>
        <taxon>Pseudonocardiaceae</taxon>
        <taxon>Crossiella</taxon>
    </lineage>
</organism>
<dbReference type="NCBIfam" id="NF038324">
    <property type="entry name" value="DrmB_fam"/>
    <property type="match status" value="1"/>
</dbReference>
<dbReference type="AlphaFoldDB" id="A0A7W7FTI5"/>
<dbReference type="InterPro" id="IPR018973">
    <property type="entry name" value="MZB"/>
</dbReference>
<dbReference type="Proteomes" id="UP000533598">
    <property type="component" value="Unassembled WGS sequence"/>
</dbReference>
<proteinExistence type="predicted"/>
<comment type="caution">
    <text evidence="3">The sequence shown here is derived from an EMBL/GenBank/DDBJ whole genome shotgun (WGS) entry which is preliminary data.</text>
</comment>
<evidence type="ECO:0000259" key="2">
    <source>
        <dbReference type="Pfam" id="PF09369"/>
    </source>
</evidence>
<gene>
    <name evidence="3" type="ORF">HNR67_002581</name>
</gene>
<evidence type="ECO:0000313" key="3">
    <source>
        <dbReference type="EMBL" id="MBB4676463.1"/>
    </source>
</evidence>
<feature type="domain" description="MrfA-like Zn-binding" evidence="2">
    <location>
        <begin position="487"/>
        <end position="584"/>
    </location>
</feature>